<evidence type="ECO:0000313" key="2">
    <source>
        <dbReference type="Proteomes" id="UP000597338"/>
    </source>
</evidence>
<reference evidence="2" key="1">
    <citation type="journal article" date="2019" name="Int. J. Syst. Evol. Microbiol.">
        <title>The Global Catalogue of Microorganisms (GCM) 10K type strain sequencing project: providing services to taxonomists for standard genome sequencing and annotation.</title>
        <authorList>
            <consortium name="The Broad Institute Genomics Platform"/>
            <consortium name="The Broad Institute Genome Sequencing Center for Infectious Disease"/>
            <person name="Wu L."/>
            <person name="Ma J."/>
        </authorList>
    </citation>
    <scope>NUCLEOTIDE SEQUENCE [LARGE SCALE GENOMIC DNA]</scope>
    <source>
        <strain evidence="2">CGMCC 1.15342</strain>
    </source>
</reference>
<dbReference type="Proteomes" id="UP000597338">
    <property type="component" value="Unassembled WGS sequence"/>
</dbReference>
<organism evidence="1 2">
    <name type="scientific">Parapedobacter defluvii</name>
    <dbReference type="NCBI Taxonomy" id="2045106"/>
    <lineage>
        <taxon>Bacteria</taxon>
        <taxon>Pseudomonadati</taxon>
        <taxon>Bacteroidota</taxon>
        <taxon>Sphingobacteriia</taxon>
        <taxon>Sphingobacteriales</taxon>
        <taxon>Sphingobacteriaceae</taxon>
        <taxon>Parapedobacter</taxon>
    </lineage>
</organism>
<evidence type="ECO:0000313" key="1">
    <source>
        <dbReference type="EMBL" id="GGC24665.1"/>
    </source>
</evidence>
<dbReference type="EMBL" id="BMIK01000003">
    <property type="protein sequence ID" value="GGC24665.1"/>
    <property type="molecule type" value="Genomic_DNA"/>
</dbReference>
<sequence>MIKDKPVRTPIEPNVYCILEIFPKDKYILRIKSTLSGAIKESALLFLQQCADLKCVKFRISGLIRTEN</sequence>
<protein>
    <submittedName>
        <fullName evidence="1">Uncharacterized protein</fullName>
    </submittedName>
</protein>
<gene>
    <name evidence="1" type="ORF">GCM10011386_15810</name>
</gene>
<accession>A0ABQ1LJD0</accession>
<keyword evidence="2" id="KW-1185">Reference proteome</keyword>
<name>A0ABQ1LJD0_9SPHI</name>
<proteinExistence type="predicted"/>
<comment type="caution">
    <text evidence="1">The sequence shown here is derived from an EMBL/GenBank/DDBJ whole genome shotgun (WGS) entry which is preliminary data.</text>
</comment>